<feature type="transmembrane region" description="Helical" evidence="2">
    <location>
        <begin position="181"/>
        <end position="204"/>
    </location>
</feature>
<keyword evidence="4" id="KW-1185">Reference proteome</keyword>
<comment type="caution">
    <text evidence="3">The sequence shown here is derived from an EMBL/GenBank/DDBJ whole genome shotgun (WGS) entry which is preliminary data.</text>
</comment>
<evidence type="ECO:0000256" key="2">
    <source>
        <dbReference type="SAM" id="Phobius"/>
    </source>
</evidence>
<protein>
    <submittedName>
        <fullName evidence="3">Variant erythrocyte surface antigen beta subunit, putative</fullName>
    </submittedName>
</protein>
<reference evidence="3" key="1">
    <citation type="submission" date="2019-12" db="EMBL/GenBank/DDBJ databases">
        <title>Genome sequence of Babesia ovis.</title>
        <authorList>
            <person name="Yamagishi J."/>
            <person name="Sevinc F."/>
            <person name="Xuan X."/>
        </authorList>
    </citation>
    <scope>NUCLEOTIDE SEQUENCE</scope>
    <source>
        <strain evidence="3">Selcuk</strain>
    </source>
</reference>
<sequence>MANTSTTRAKITPGDKSLTDSPTNLKEAIDWILRITNQDGLENPAAEGVGAAANAAATSSTGTGGVASGSGAAAGKGEDKRVCICQLAEAVRDLFRNVEQQLEPWERDLVHDIVSQIRDVGGTHHLKELIYRLGYGLSKFVRGTGKGTDGKPNGIIKENGYTSHYKKESTLKEVSKKASDLIICAKILMGAIPLVFSGLSYLYWICSGGKGGSNGKSRELIHYVWRMGYPEDSWRCKSSTPGHDVEADVNESNGLTKVFKDCNVLGNAVTLSSSSTNSMSFAAYLDQLRQKTSENPEKLRQSLQENALVKLNILCAGYFRSLHTVDQMRKREPRMPRTVREILYWLTSLPYCPVYRVLISKIKELFRRVASGSGGSITFYGTKSTAQSTSCTIDSENCSSYLQGGALVAPMVLLTIQDTIECRVGKDEKTNMPPAGQLSTDSIAIHDLYANTLFEFRFPMSETESYYLLQDCLVALYYQLYFLQQQCGRQLGSVHGWGACRYGDQVECDDCKSWICSASTNGNAHKIDDKSECGKGGKVSPLQAFLCDCLPGFTCSIVDINLKGGTPGKRGIDMLKKAGGYLSCYPPFTEHREHSNDKPGSECPIPMGFTGCFKGAAALGAGGSGSAGSAVGGKGGSGAASSSNCVGLGIRGALKFYAHDDISESALYQLVRCICSLTRRVPRSTGTLYGFFYSIGGVCQKNGGSNGQAVNSALKEELNCCPGTRDPEYLMDALFNWRGGGRDDHPETGGNHTKLSLFSLTGCNGGGKDQSNHICGKYLYPLTGSLYNSVAPQFCDTYISWMVYLTGVLKTGLESLLKEFLEISCADCKCEKGDTCEKQGCKPGQHGNPSNGQKGCCCPNIVDCVGVHGLFYRFGFLFNSPNMLTGKEKGNPNGLRKCSQFYEQLDKVINKGLFDNLFKEIYRLQGASGKEGDGFDWTRCRYGDEVNCDQISGWKCTENKGKNKVQTQCGSSQASPLQAFLCDCLPGFTCSKVKGFMDGNGKGKLNNISGYLECYPPFTEHLGHPTVPGTECAVPMGFSGSFRSGGAKGTASGSGQPAAAGQGNGMIGLGINASLAYYATSNMSNASLYQITRCICSLTRRVPRSTGTIFGFFHGLGHVTFHSDKGKKDFKNALSNEMLRCPGSSNSKELLDAIKEWRGSSHQSGKCLSLDSIQNCNGGGKGQKDQTCGKYFQPITGSLYNCLATQFCETYVSWIIHLTYQLHSGLKSLLEEFRNINCKDAGCKDKSGTKECESNYKLKNYKNDIPIHDLYANTLFEFRFPMSETESYYLLQDCLVALYYQLYFLKQQCNWIRQDVEGDGFGWAFCRYGEGVNGTGCLSWICPEAVTKGQEYLAKKENEQRTFKDLEQKECGKPGNSNPSPLQAFLCDCLKGFTCPVVMEDRSEDGTKYQEKLQELREKNGQQGEENQLNKAYEGAYPGFLDHRRHTLSVFGTECAVPMGFSGSFRSGSTTASGSSSGMIGLGICGALNYYSNDDVYSSGLYQITRCISSLTRRVPRSTGTLYGFFYGLGGILLDSSSSGQVKQNVNVMSFSKAFLEEIDHCTPSVGGDAGDLVTVIGTWRGKKDDHQKDTKDGNCCSLSSLSNCKGAEESGNTCGKYLHPLTGSLYNSVATQFVDTYLSWILYLSGRLQDGLKAFRDAFNCIDCNRYCYSTTSGSSGVASTCSGGRCSITTHGTECCCENIVKCAGVYALFYRFGFSIHGPSALTGKDTKRTCSFFYQHLEKLEVLRPAAAGNKEVQLDHQLEKQYY</sequence>
<evidence type="ECO:0000256" key="1">
    <source>
        <dbReference type="SAM" id="MobiDB-lite"/>
    </source>
</evidence>
<dbReference type="Pfam" id="PF12785">
    <property type="entry name" value="VESA1_N"/>
    <property type="match status" value="1"/>
</dbReference>
<feature type="region of interest" description="Disordered" evidence="1">
    <location>
        <begin position="1"/>
        <end position="22"/>
    </location>
</feature>
<keyword evidence="2" id="KW-1133">Transmembrane helix</keyword>
<evidence type="ECO:0000313" key="3">
    <source>
        <dbReference type="EMBL" id="GFE55994.1"/>
    </source>
</evidence>
<organism evidence="3 4">
    <name type="scientific">Babesia ovis</name>
    <dbReference type="NCBI Taxonomy" id="5869"/>
    <lineage>
        <taxon>Eukaryota</taxon>
        <taxon>Sar</taxon>
        <taxon>Alveolata</taxon>
        <taxon>Apicomplexa</taxon>
        <taxon>Aconoidasida</taxon>
        <taxon>Piroplasmida</taxon>
        <taxon>Babesiidae</taxon>
        <taxon>Babesia</taxon>
    </lineage>
</organism>
<dbReference type="InterPro" id="IPR024751">
    <property type="entry name" value="VESA1"/>
</dbReference>
<accession>A0A9W5TER7</accession>
<dbReference type="EMBL" id="BLIY01000031">
    <property type="protein sequence ID" value="GFE55994.1"/>
    <property type="molecule type" value="Genomic_DNA"/>
</dbReference>
<proteinExistence type="predicted"/>
<name>A0A9W5TER7_BABOV</name>
<keyword evidence="2" id="KW-0812">Transmembrane</keyword>
<keyword evidence="2" id="KW-0472">Membrane</keyword>
<gene>
    <name evidence="3" type="ORF">BaOVIS_033590</name>
</gene>
<evidence type="ECO:0000313" key="4">
    <source>
        <dbReference type="Proteomes" id="UP001057455"/>
    </source>
</evidence>
<dbReference type="Proteomes" id="UP001057455">
    <property type="component" value="Unassembled WGS sequence"/>
</dbReference>